<feature type="domain" description="HMG box" evidence="2">
    <location>
        <begin position="6"/>
        <end position="83"/>
    </location>
</feature>
<evidence type="ECO:0000313" key="3">
    <source>
        <dbReference type="EMBL" id="CAG5098603.1"/>
    </source>
</evidence>
<dbReference type="Pfam" id="PF09011">
    <property type="entry name" value="HMG_box_2"/>
    <property type="match status" value="1"/>
</dbReference>
<protein>
    <submittedName>
        <fullName evidence="3">Oidioi.mRNA.OKI2018_I69.XSR.g15814.t1.cds</fullName>
    </submittedName>
</protein>
<organism evidence="3 4">
    <name type="scientific">Oikopleura dioica</name>
    <name type="common">Tunicate</name>
    <dbReference type="NCBI Taxonomy" id="34765"/>
    <lineage>
        <taxon>Eukaryota</taxon>
        <taxon>Metazoa</taxon>
        <taxon>Chordata</taxon>
        <taxon>Tunicata</taxon>
        <taxon>Appendicularia</taxon>
        <taxon>Copelata</taxon>
        <taxon>Oikopleuridae</taxon>
        <taxon>Oikopleura</taxon>
    </lineage>
</organism>
<reference evidence="3 4" key="1">
    <citation type="submission" date="2021-04" db="EMBL/GenBank/DDBJ databases">
        <authorList>
            <person name="Bliznina A."/>
        </authorList>
    </citation>
    <scope>NUCLEOTIDE SEQUENCE [LARGE SCALE GENOMIC DNA]</scope>
</reference>
<dbReference type="Gene3D" id="1.10.30.10">
    <property type="entry name" value="High mobility group box domain"/>
    <property type="match status" value="1"/>
</dbReference>
<evidence type="ECO:0000256" key="1">
    <source>
        <dbReference type="PROSITE-ProRule" id="PRU00267"/>
    </source>
</evidence>
<name>A0ABN7SI09_OIKDI</name>
<evidence type="ECO:0000259" key="2">
    <source>
        <dbReference type="PROSITE" id="PS50118"/>
    </source>
</evidence>
<dbReference type="SUPFAM" id="SSF47095">
    <property type="entry name" value="HMG-box"/>
    <property type="match status" value="1"/>
</dbReference>
<proteinExistence type="predicted"/>
<accession>A0ABN7SI09</accession>
<keyword evidence="4" id="KW-1185">Reference proteome</keyword>
<sequence>MSEGIRKAPPSAYKQFVADHIDEIREIWKKENEESKQEGKPKTTLFETMSAEWKRLPAEVRQQYNSEAKERMKKYQENSPFAW</sequence>
<gene>
    <name evidence="3" type="ORF">OKIOD_LOCUS7372</name>
</gene>
<feature type="DNA-binding region" description="HMG box" evidence="1">
    <location>
        <begin position="6"/>
        <end position="83"/>
    </location>
</feature>
<keyword evidence="1" id="KW-0238">DNA-binding</keyword>
<dbReference type="InterPro" id="IPR009071">
    <property type="entry name" value="HMG_box_dom"/>
</dbReference>
<evidence type="ECO:0000313" key="4">
    <source>
        <dbReference type="Proteomes" id="UP001158576"/>
    </source>
</evidence>
<dbReference type="PROSITE" id="PS50118">
    <property type="entry name" value="HMG_BOX_2"/>
    <property type="match status" value="1"/>
</dbReference>
<dbReference type="InterPro" id="IPR036910">
    <property type="entry name" value="HMG_box_dom_sf"/>
</dbReference>
<keyword evidence="1" id="KW-0539">Nucleus</keyword>
<dbReference type="Proteomes" id="UP001158576">
    <property type="component" value="Chromosome XSR"/>
</dbReference>
<dbReference type="EMBL" id="OU015569">
    <property type="protein sequence ID" value="CAG5098603.1"/>
    <property type="molecule type" value="Genomic_DNA"/>
</dbReference>